<keyword evidence="2" id="KW-0808">Transferase</keyword>
<dbReference type="Gene3D" id="3.90.1200.10">
    <property type="match status" value="1"/>
</dbReference>
<dbReference type="SUPFAM" id="SSF56112">
    <property type="entry name" value="Protein kinase-like (PK-like)"/>
    <property type="match status" value="1"/>
</dbReference>
<evidence type="ECO:0000259" key="1">
    <source>
        <dbReference type="Pfam" id="PF01636"/>
    </source>
</evidence>
<keyword evidence="3" id="KW-1185">Reference proteome</keyword>
<dbReference type="GO" id="GO:0016740">
    <property type="term" value="F:transferase activity"/>
    <property type="evidence" value="ECO:0007669"/>
    <property type="project" value="UniProtKB-KW"/>
</dbReference>
<dbReference type="Pfam" id="PF01636">
    <property type="entry name" value="APH"/>
    <property type="match status" value="1"/>
</dbReference>
<evidence type="ECO:0000313" key="2">
    <source>
        <dbReference type="EMBL" id="NYS26473.1"/>
    </source>
</evidence>
<dbReference type="InterPro" id="IPR002575">
    <property type="entry name" value="Aminoglycoside_PTrfase"/>
</dbReference>
<dbReference type="Proteomes" id="UP000529417">
    <property type="component" value="Unassembled WGS sequence"/>
</dbReference>
<accession>A0A7Z0I209</accession>
<dbReference type="AlphaFoldDB" id="A0A7Z0I209"/>
<feature type="domain" description="Aminoglycoside phosphotransferase" evidence="1">
    <location>
        <begin position="191"/>
        <end position="257"/>
    </location>
</feature>
<organism evidence="2 3">
    <name type="scientific">Rhabdonatronobacter sediminivivens</name>
    <dbReference type="NCBI Taxonomy" id="2743469"/>
    <lineage>
        <taxon>Bacteria</taxon>
        <taxon>Pseudomonadati</taxon>
        <taxon>Pseudomonadota</taxon>
        <taxon>Alphaproteobacteria</taxon>
        <taxon>Rhodobacterales</taxon>
        <taxon>Paracoccaceae</taxon>
        <taxon>Rhabdonatronobacter</taxon>
    </lineage>
</organism>
<protein>
    <submittedName>
        <fullName evidence="2">Phosphotransferase</fullName>
    </submittedName>
</protein>
<proteinExistence type="predicted"/>
<sequence length="356" mass="40608">MPDPANKIRIEVVDAPLEQVQSETIPVNLRIPLQEKPVVLKKSGRNSVHRHLLEDQIFGKISIIEKRYFSARYSTGFKIYRDLRTRSGDIWRIPQIHCLRAGHDFHSIFMEDTAFSGCLPIKRTERNMPGIASAIGEMNADLSDHGDIVSAIAKDRKPPGLLDLSNVKPFVFKDFFDQKLADKARQVRSGLIEAMHENDRITAALSFSLAHGDLNRSNINWDPAGEKYVFFDWDTASMLPCGGDLSQFLYSTWWGYLASGRYMRAKSVDDITRIEAPVISAYRRALGRNDVDEEACLVGLSITLARVQFLNRLPHALKVMKAPEKEADHENMAIFCEKLNYMLERMVWLTRKLRTL</sequence>
<gene>
    <name evidence="2" type="ORF">HUK65_15920</name>
</gene>
<dbReference type="EMBL" id="JACBXS010000047">
    <property type="protein sequence ID" value="NYS26473.1"/>
    <property type="molecule type" value="Genomic_DNA"/>
</dbReference>
<reference evidence="2 3" key="1">
    <citation type="journal article" date="2000" name="Arch. Microbiol.">
        <title>Rhodobaca bogoriensis gen. nov. and sp. nov., an alkaliphilic purple nonsulfur bacterium from African Rift Valley soda lakes.</title>
        <authorList>
            <person name="Milford A.D."/>
            <person name="Achenbach L.A."/>
            <person name="Jung D.O."/>
            <person name="Madigan M.T."/>
        </authorList>
    </citation>
    <scope>NUCLEOTIDE SEQUENCE [LARGE SCALE GENOMIC DNA]</scope>
    <source>
        <strain evidence="2 3">2376</strain>
    </source>
</reference>
<evidence type="ECO:0000313" key="3">
    <source>
        <dbReference type="Proteomes" id="UP000529417"/>
    </source>
</evidence>
<dbReference type="InterPro" id="IPR011009">
    <property type="entry name" value="Kinase-like_dom_sf"/>
</dbReference>
<name>A0A7Z0I209_9RHOB</name>
<comment type="caution">
    <text evidence="2">The sequence shown here is derived from an EMBL/GenBank/DDBJ whole genome shotgun (WGS) entry which is preliminary data.</text>
</comment>
<dbReference type="RefSeq" id="WP_179907269.1">
    <property type="nucleotide sequence ID" value="NZ_JACBXS010000047.1"/>
</dbReference>